<dbReference type="EMBL" id="SMOG01000003">
    <property type="protein sequence ID" value="TDF73839.1"/>
    <property type="molecule type" value="Genomic_DNA"/>
</dbReference>
<proteinExistence type="predicted"/>
<reference evidence="1" key="1">
    <citation type="submission" date="2019-03" db="EMBL/GenBank/DDBJ databases">
        <title>Candidatus Syntrophosphaera thermopropionivorans: a novel player in syntrophic propionate oxidation during anaerobic digestion.</title>
        <authorList>
            <person name="Dyksma S."/>
        </authorList>
    </citation>
    <scope>NUCLEOTIDE SEQUENCE</scope>
    <source>
        <strain evidence="1">W5</strain>
    </source>
</reference>
<gene>
    <name evidence="1" type="primary">hrcA</name>
    <name evidence="1" type="ORF">E0946_02150</name>
</gene>
<evidence type="ECO:0000313" key="2">
    <source>
        <dbReference type="Proteomes" id="UP000294588"/>
    </source>
</evidence>
<keyword evidence="2" id="KW-1185">Reference proteome</keyword>
<accession>A0AC61QK45</accession>
<dbReference type="Proteomes" id="UP000294588">
    <property type="component" value="Unassembled WGS sequence"/>
</dbReference>
<comment type="caution">
    <text evidence="1">The sequence shown here is derived from an EMBL/GenBank/DDBJ whole genome shotgun (WGS) entry which is preliminary data.</text>
</comment>
<organism evidence="1 2">
    <name type="scientific">Candidatus Syntrophosphaera thermopropionivorans</name>
    <dbReference type="NCBI Taxonomy" id="2593015"/>
    <lineage>
        <taxon>Bacteria</taxon>
        <taxon>Pseudomonadati</taxon>
        <taxon>Candidatus Cloacimonadota</taxon>
        <taxon>Candidatus Cloacimonadia</taxon>
        <taxon>Candidatus Cloacimonadales</taxon>
        <taxon>Candidatus Cloacimonadaceae</taxon>
        <taxon>Candidatus Syntrophosphaera</taxon>
    </lineage>
</organism>
<evidence type="ECO:0000313" key="1">
    <source>
        <dbReference type="EMBL" id="TDF73839.1"/>
    </source>
</evidence>
<protein>
    <submittedName>
        <fullName evidence="1">Heat-inducible transcription repressor HrcA</fullName>
    </submittedName>
</protein>
<name>A0AC61QK45_9BACT</name>
<sequence length="365" mass="42539">MKKNQLRLQKTLKALVDEYIQTCEPVSSRILNEKYLQEVSSATLRLDLMKLEAENKIQQPYTSAGRIPTIKGFRTYLQLIEPDHAKVKFEDMDLLRNLLIRHYKDTPLALHYIMKLLAKETDQLSFVAEPEVSSGYLQNLEVFPIGNQKYIFVMSLDSGLDKTVVMKIDYDFTESQLKKLVQYLNEELIGERIYDIANRIILEMQEDMYQDNVLVSTFLKQLHKAFIEISDFYIHYDGSINFLEQPEFDSKQNILNFMSMIQRQDILINLMRRSDDGAGVKVLMGEDFNIPEWSNFSLIYGRYEVFGIPGYLGVIAPIRTAYRHLIPLIRDITVTITETTHKGLVVSTKEEQIGNTEEKSRYNFR</sequence>